<proteinExistence type="predicted"/>
<evidence type="ECO:0000256" key="1">
    <source>
        <dbReference type="SAM" id="Phobius"/>
    </source>
</evidence>
<reference evidence="2" key="1">
    <citation type="submission" date="2019-08" db="EMBL/GenBank/DDBJ databases">
        <authorList>
            <person name="Kucharzyk K."/>
            <person name="Murdoch R.W."/>
            <person name="Higgins S."/>
            <person name="Loffler F."/>
        </authorList>
    </citation>
    <scope>NUCLEOTIDE SEQUENCE</scope>
</reference>
<keyword evidence="1" id="KW-0812">Transmembrane</keyword>
<organism evidence="2">
    <name type="scientific">bioreactor metagenome</name>
    <dbReference type="NCBI Taxonomy" id="1076179"/>
    <lineage>
        <taxon>unclassified sequences</taxon>
        <taxon>metagenomes</taxon>
        <taxon>ecological metagenomes</taxon>
    </lineage>
</organism>
<feature type="transmembrane region" description="Helical" evidence="1">
    <location>
        <begin position="6"/>
        <end position="23"/>
    </location>
</feature>
<accession>A0A644YFM2</accession>
<dbReference type="EMBL" id="VSSQ01004917">
    <property type="protein sequence ID" value="MPM27139.1"/>
    <property type="molecule type" value="Genomic_DNA"/>
</dbReference>
<gene>
    <name evidence="2" type="ORF">SDC9_73645</name>
</gene>
<comment type="caution">
    <text evidence="2">The sequence shown here is derived from an EMBL/GenBank/DDBJ whole genome shotgun (WGS) entry which is preliminary data.</text>
</comment>
<dbReference type="AlphaFoldDB" id="A0A644YFM2"/>
<sequence length="167" mass="19155">MNKKRIIVLATIFIIALTFIYYSKPIKTSEDLQGIILNKAAEDRVEKASIRFEGYTYRKLFKPNTFRGHIYINDKKYPHANFQLLKDSYSEILYWNGDENSPVDGVFVSLGRVFVGKSFNSLEIMLTNEEGVGNNKVLVAPATTVKEAQDIMEEIKYIIIEKYAVKS</sequence>
<protein>
    <submittedName>
        <fullName evidence="2">Uncharacterized protein</fullName>
    </submittedName>
</protein>
<evidence type="ECO:0000313" key="2">
    <source>
        <dbReference type="EMBL" id="MPM27139.1"/>
    </source>
</evidence>
<keyword evidence="1" id="KW-1133">Transmembrane helix</keyword>
<name>A0A644YFM2_9ZZZZ</name>
<keyword evidence="1" id="KW-0472">Membrane</keyword>